<protein>
    <submittedName>
        <fullName evidence="3">N-acetyltransferase</fullName>
    </submittedName>
</protein>
<dbReference type="CDD" id="cd04301">
    <property type="entry name" value="NAT_SF"/>
    <property type="match status" value="1"/>
</dbReference>
<keyword evidence="4" id="KW-1185">Reference proteome</keyword>
<dbReference type="Pfam" id="PF14542">
    <property type="entry name" value="Acetyltransf_CG"/>
    <property type="match status" value="1"/>
</dbReference>
<evidence type="ECO:0000313" key="4">
    <source>
        <dbReference type="Proteomes" id="UP000626242"/>
    </source>
</evidence>
<name>A0ABR8WL31_9FLAO</name>
<reference evidence="3 4" key="1">
    <citation type="submission" date="2020-08" db="EMBL/GenBank/DDBJ databases">
        <title>A Genomic Blueprint of the Chicken Gut Microbiome.</title>
        <authorList>
            <person name="Gilroy R."/>
            <person name="Ravi A."/>
            <person name="Getino M."/>
            <person name="Pursley I."/>
            <person name="Horton D.L."/>
            <person name="Alikhan N.-F."/>
            <person name="Baker D."/>
            <person name="Gharbi K."/>
            <person name="Hall N."/>
            <person name="Watson M."/>
            <person name="Adriaenssens E.M."/>
            <person name="Foster-Nyarko E."/>
            <person name="Jarju S."/>
            <person name="Secka A."/>
            <person name="Antonio M."/>
            <person name="Oren A."/>
            <person name="Chaudhuri R."/>
            <person name="La Ragione R.M."/>
            <person name="Hildebrand F."/>
            <person name="Pallen M.J."/>
        </authorList>
    </citation>
    <scope>NUCLEOTIDE SEQUENCE [LARGE SCALE GENOMIC DNA]</scope>
    <source>
        <strain evidence="3 4">Sa1CVA4</strain>
    </source>
</reference>
<dbReference type="InterPro" id="IPR000182">
    <property type="entry name" value="GNAT_dom"/>
</dbReference>
<sequence length="94" mass="10271">MTEIKHEKNGSKGSFDIYYDGKKAGSMTYTGADQDTMIIDHTEVSEEFGGKGLAKQLVFAGAKFARENGKKVIPLCTYAKATFEKNADIQDVLA</sequence>
<proteinExistence type="predicted"/>
<feature type="domain" description="N-acetyltransferase" evidence="1">
    <location>
        <begin position="1"/>
        <end position="94"/>
    </location>
</feature>
<accession>A0ABR8WL31</accession>
<dbReference type="PANTHER" id="PTHR31435:SF10">
    <property type="entry name" value="BSR4717 PROTEIN"/>
    <property type="match status" value="1"/>
</dbReference>
<dbReference type="InterPro" id="IPR045057">
    <property type="entry name" value="Gcn5-rel_NAT"/>
</dbReference>
<organism evidence="3 4">
    <name type="scientific">Kaistella pullorum</name>
    <dbReference type="NCBI Taxonomy" id="2763074"/>
    <lineage>
        <taxon>Bacteria</taxon>
        <taxon>Pseudomonadati</taxon>
        <taxon>Bacteroidota</taxon>
        <taxon>Flavobacteriia</taxon>
        <taxon>Flavobacteriales</taxon>
        <taxon>Weeksellaceae</taxon>
        <taxon>Chryseobacterium group</taxon>
        <taxon>Kaistella</taxon>
    </lineage>
</organism>
<dbReference type="EMBL" id="JACSPS010000002">
    <property type="protein sequence ID" value="MBD8017750.1"/>
    <property type="molecule type" value="Genomic_DNA"/>
</dbReference>
<dbReference type="InterPro" id="IPR031165">
    <property type="entry name" value="GNAT_YJDJ"/>
</dbReference>
<dbReference type="SUPFAM" id="SSF55729">
    <property type="entry name" value="Acyl-CoA N-acyltransferases (Nat)"/>
    <property type="match status" value="1"/>
</dbReference>
<comment type="caution">
    <text evidence="3">The sequence shown here is derived from an EMBL/GenBank/DDBJ whole genome shotgun (WGS) entry which is preliminary data.</text>
</comment>
<dbReference type="InterPro" id="IPR016181">
    <property type="entry name" value="Acyl_CoA_acyltransferase"/>
</dbReference>
<evidence type="ECO:0000313" key="3">
    <source>
        <dbReference type="EMBL" id="MBD8017750.1"/>
    </source>
</evidence>
<feature type="domain" description="N-acetyltransferase" evidence="2">
    <location>
        <begin position="7"/>
        <end position="94"/>
    </location>
</feature>
<evidence type="ECO:0000259" key="2">
    <source>
        <dbReference type="PROSITE" id="PS51729"/>
    </source>
</evidence>
<evidence type="ECO:0000259" key="1">
    <source>
        <dbReference type="PROSITE" id="PS51186"/>
    </source>
</evidence>
<dbReference type="PANTHER" id="PTHR31435">
    <property type="entry name" value="PROTEIN NATD1"/>
    <property type="match status" value="1"/>
</dbReference>
<dbReference type="RefSeq" id="WP_251832963.1">
    <property type="nucleotide sequence ID" value="NZ_JACSPS010000002.1"/>
</dbReference>
<dbReference type="PROSITE" id="PS51729">
    <property type="entry name" value="GNAT_YJDJ"/>
    <property type="match status" value="1"/>
</dbReference>
<dbReference type="Proteomes" id="UP000626242">
    <property type="component" value="Unassembled WGS sequence"/>
</dbReference>
<dbReference type="PROSITE" id="PS51186">
    <property type="entry name" value="GNAT"/>
    <property type="match status" value="1"/>
</dbReference>
<gene>
    <name evidence="3" type="ORF">H9628_04635</name>
</gene>
<dbReference type="Gene3D" id="3.40.630.30">
    <property type="match status" value="1"/>
</dbReference>